<sequence>MAATRQSCSTRNLGPEQKKMCLTTGTVRVRVNCAGSSVPTLEIWQREKYRWWRCCRTWVLRYLRAELSRSLVCQYAATQPPTNGIRRSFKRCEGYRMLFRKPVSTDSMVEASAASRIQDCETTLRSVYCFPRVPFRVQAVIYARFPLPNYFHYIYN</sequence>
<organism evidence="1 2">
    <name type="scientific">Daedalea quercina L-15889</name>
    <dbReference type="NCBI Taxonomy" id="1314783"/>
    <lineage>
        <taxon>Eukaryota</taxon>
        <taxon>Fungi</taxon>
        <taxon>Dikarya</taxon>
        <taxon>Basidiomycota</taxon>
        <taxon>Agaricomycotina</taxon>
        <taxon>Agaricomycetes</taxon>
        <taxon>Polyporales</taxon>
        <taxon>Fomitopsis</taxon>
    </lineage>
</organism>
<protein>
    <submittedName>
        <fullName evidence="1">Uncharacterized protein</fullName>
    </submittedName>
</protein>
<evidence type="ECO:0000313" key="1">
    <source>
        <dbReference type="EMBL" id="KZT71556.1"/>
    </source>
</evidence>
<dbReference type="Proteomes" id="UP000076727">
    <property type="component" value="Unassembled WGS sequence"/>
</dbReference>
<name>A0A165S5I1_9APHY</name>
<dbReference type="AlphaFoldDB" id="A0A165S5I1"/>
<reference evidence="1 2" key="1">
    <citation type="journal article" date="2016" name="Mol. Biol. Evol.">
        <title>Comparative Genomics of Early-Diverging Mushroom-Forming Fungi Provides Insights into the Origins of Lignocellulose Decay Capabilities.</title>
        <authorList>
            <person name="Nagy L.G."/>
            <person name="Riley R."/>
            <person name="Tritt A."/>
            <person name="Adam C."/>
            <person name="Daum C."/>
            <person name="Floudas D."/>
            <person name="Sun H."/>
            <person name="Yadav J.S."/>
            <person name="Pangilinan J."/>
            <person name="Larsson K.H."/>
            <person name="Matsuura K."/>
            <person name="Barry K."/>
            <person name="Labutti K."/>
            <person name="Kuo R."/>
            <person name="Ohm R.A."/>
            <person name="Bhattacharya S.S."/>
            <person name="Shirouzu T."/>
            <person name="Yoshinaga Y."/>
            <person name="Martin F.M."/>
            <person name="Grigoriev I.V."/>
            <person name="Hibbett D.S."/>
        </authorList>
    </citation>
    <scope>NUCLEOTIDE SEQUENCE [LARGE SCALE GENOMIC DNA]</scope>
    <source>
        <strain evidence="1 2">L-15889</strain>
    </source>
</reference>
<accession>A0A165S5I1</accession>
<gene>
    <name evidence="1" type="ORF">DAEQUDRAFT_111876</name>
</gene>
<keyword evidence="2" id="KW-1185">Reference proteome</keyword>
<proteinExistence type="predicted"/>
<dbReference type="EMBL" id="KV429045">
    <property type="protein sequence ID" value="KZT71556.1"/>
    <property type="molecule type" value="Genomic_DNA"/>
</dbReference>
<evidence type="ECO:0000313" key="2">
    <source>
        <dbReference type="Proteomes" id="UP000076727"/>
    </source>
</evidence>